<dbReference type="EMBL" id="CDHN01000002">
    <property type="protein sequence ID" value="CEJ87185.1"/>
    <property type="molecule type" value="Genomic_DNA"/>
</dbReference>
<evidence type="ECO:0000313" key="4">
    <source>
        <dbReference type="Proteomes" id="UP000039046"/>
    </source>
</evidence>
<feature type="chain" id="PRO_5001978979" description="Neprosin PEP catalytic domain-containing protein" evidence="1">
    <location>
        <begin position="21"/>
        <end position="389"/>
    </location>
</feature>
<name>A0A0A1SUZ6_9HYPO</name>
<organism evidence="3 4">
    <name type="scientific">[Torrubiella] hemipterigena</name>
    <dbReference type="NCBI Taxonomy" id="1531966"/>
    <lineage>
        <taxon>Eukaryota</taxon>
        <taxon>Fungi</taxon>
        <taxon>Dikarya</taxon>
        <taxon>Ascomycota</taxon>
        <taxon>Pezizomycotina</taxon>
        <taxon>Sordariomycetes</taxon>
        <taxon>Hypocreomycetidae</taxon>
        <taxon>Hypocreales</taxon>
        <taxon>Clavicipitaceae</taxon>
        <taxon>Clavicipitaceae incertae sedis</taxon>
        <taxon>'Torrubiella' clade</taxon>
    </lineage>
</organism>
<sequence>MYAIKLSIIFAATLAASAIATPLSGGSKLDIVKTTVNANGDIVDWVVRESQGDIAEPPPLHLLSRSAEHEEILKKLIIGEQGPPGAVPRVRARNGSTPIAAVPKPHVDEANKSIINARDVMAGFAATVEQRVTNRGGSAKFNLWNQNLATALDSSSTLVAVSRTYFPDSGQVLQNIQAGIFATAKYPQMFVAYTTNTWTKNGDYIGSVNTDFKGWVQYDTLVYPKVNFDPSSSLGGTQYELEIGFHWHQENWWVHVAGRWVGYYPGTLFSKYPAQSPQTLTSSGDVISYYGWVWSSRTDPRSQMGSGENPDCGDVAKGTVAYIKNLSFFDLNGNPADLAPTNVYATNPNFYNVSVYMDPPGYWGRHMWLGGSGTLLRIPYPCPTGSPAK</sequence>
<dbReference type="AlphaFoldDB" id="A0A0A1SUZ6"/>
<dbReference type="PANTHER" id="PTHR31589:SF110">
    <property type="entry name" value="PROTEIN, PUTATIVE (DUF239)-RELATED"/>
    <property type="match status" value="1"/>
</dbReference>
<dbReference type="InterPro" id="IPR053168">
    <property type="entry name" value="Glutamic_endopeptidase"/>
</dbReference>
<dbReference type="HOGENOM" id="CLU_710153_0_0_1"/>
<proteinExistence type="predicted"/>
<evidence type="ECO:0000259" key="2">
    <source>
        <dbReference type="PROSITE" id="PS52045"/>
    </source>
</evidence>
<dbReference type="Proteomes" id="UP000039046">
    <property type="component" value="Unassembled WGS sequence"/>
</dbReference>
<reference evidence="3 4" key="1">
    <citation type="journal article" date="2015" name="Genome Announc.">
        <title>Draft Genome Sequence and Gene Annotation of the Entomopathogenic Fungus Verticillium hemipterigenum.</title>
        <authorList>
            <person name="Horn F."/>
            <person name="Habel A."/>
            <person name="Scharf D.H."/>
            <person name="Dworschak J."/>
            <person name="Brakhage A.A."/>
            <person name="Guthke R."/>
            <person name="Hertweck C."/>
            <person name="Linde J."/>
        </authorList>
    </citation>
    <scope>NUCLEOTIDE SEQUENCE [LARGE SCALE GENOMIC DNA]</scope>
</reference>
<evidence type="ECO:0000256" key="1">
    <source>
        <dbReference type="SAM" id="SignalP"/>
    </source>
</evidence>
<dbReference type="Pfam" id="PF03080">
    <property type="entry name" value="Neprosin"/>
    <property type="match status" value="1"/>
</dbReference>
<dbReference type="OrthoDB" id="1858978at2759"/>
<dbReference type="InterPro" id="IPR004314">
    <property type="entry name" value="Neprosin"/>
</dbReference>
<dbReference type="STRING" id="1531966.A0A0A1SUZ6"/>
<keyword evidence="1" id="KW-0732">Signal</keyword>
<feature type="signal peptide" evidence="1">
    <location>
        <begin position="1"/>
        <end position="20"/>
    </location>
</feature>
<dbReference type="PANTHER" id="PTHR31589">
    <property type="entry name" value="PROTEIN, PUTATIVE (DUF239)-RELATED-RELATED"/>
    <property type="match status" value="1"/>
</dbReference>
<protein>
    <recommendedName>
        <fullName evidence="2">Neprosin PEP catalytic domain-containing protein</fullName>
    </recommendedName>
</protein>
<keyword evidence="4" id="KW-1185">Reference proteome</keyword>
<gene>
    <name evidence="3" type="ORF">VHEMI04331</name>
</gene>
<accession>A0A0A1SUZ6</accession>
<dbReference type="PROSITE" id="PS52045">
    <property type="entry name" value="NEPROSIN_PEP_CD"/>
    <property type="match status" value="1"/>
</dbReference>
<evidence type="ECO:0000313" key="3">
    <source>
        <dbReference type="EMBL" id="CEJ87185.1"/>
    </source>
</evidence>
<feature type="domain" description="Neprosin PEP catalytic" evidence="2">
    <location>
        <begin position="114"/>
        <end position="383"/>
    </location>
</feature>